<proteinExistence type="predicted"/>
<dbReference type="Proteomes" id="UP001642406">
    <property type="component" value="Unassembled WGS sequence"/>
</dbReference>
<feature type="compositionally biased region" description="Acidic residues" evidence="1">
    <location>
        <begin position="239"/>
        <end position="252"/>
    </location>
</feature>
<feature type="compositionally biased region" description="Acidic residues" evidence="1">
    <location>
        <begin position="269"/>
        <end position="281"/>
    </location>
</feature>
<organism evidence="2 3">
    <name type="scientific">Sporothrix bragantina</name>
    <dbReference type="NCBI Taxonomy" id="671064"/>
    <lineage>
        <taxon>Eukaryota</taxon>
        <taxon>Fungi</taxon>
        <taxon>Dikarya</taxon>
        <taxon>Ascomycota</taxon>
        <taxon>Pezizomycotina</taxon>
        <taxon>Sordariomycetes</taxon>
        <taxon>Sordariomycetidae</taxon>
        <taxon>Ophiostomatales</taxon>
        <taxon>Ophiostomataceae</taxon>
        <taxon>Sporothrix</taxon>
    </lineage>
</organism>
<reference evidence="2 3" key="1">
    <citation type="submission" date="2024-01" db="EMBL/GenBank/DDBJ databases">
        <authorList>
            <person name="Allen C."/>
            <person name="Tagirdzhanova G."/>
        </authorList>
    </citation>
    <scope>NUCLEOTIDE SEQUENCE [LARGE SCALE GENOMIC DNA]</scope>
</reference>
<name>A0ABP0CSB3_9PEZI</name>
<evidence type="ECO:0000313" key="2">
    <source>
        <dbReference type="EMBL" id="CAK7234999.1"/>
    </source>
</evidence>
<evidence type="ECO:0000256" key="1">
    <source>
        <dbReference type="SAM" id="MobiDB-lite"/>
    </source>
</evidence>
<keyword evidence="3" id="KW-1185">Reference proteome</keyword>
<gene>
    <name evidence="2" type="ORF">SBRCBS47491_009141</name>
</gene>
<comment type="caution">
    <text evidence="2">The sequence shown here is derived from an EMBL/GenBank/DDBJ whole genome shotgun (WGS) entry which is preliminary data.</text>
</comment>
<accession>A0ABP0CSB3</accession>
<feature type="region of interest" description="Disordered" evidence="1">
    <location>
        <begin position="232"/>
        <end position="281"/>
    </location>
</feature>
<feature type="compositionally biased region" description="Low complexity" evidence="1">
    <location>
        <begin position="19"/>
        <end position="63"/>
    </location>
</feature>
<evidence type="ECO:0000313" key="3">
    <source>
        <dbReference type="Proteomes" id="UP001642406"/>
    </source>
</evidence>
<sequence>MAGQDQSRKRKFCDGPGQGSEQRSESSSSQQTADNDNNESNGINDIDIDIDSSSSSTSISSSRSTRRPHRRNFYRLIIMDDAFVASWNRIQEVFTDMFVRNVPLWELGQEINGRSPHWSTFRNRHDLAAIRQNLFDWFTRIITLLAEFVLRGGAHRRMSELVEASIQRGHLELALRFQHHFPYTPDYVPPAPQPYYLPMVRRPLEFVKITAADIEEQMANLADLDTFLDGPGGRAEYDYPSDDDSSDDEDEISNLPGMATFDLNRPNDEDGDGDSEPTDSA</sequence>
<feature type="region of interest" description="Disordered" evidence="1">
    <location>
        <begin position="1"/>
        <end position="64"/>
    </location>
</feature>
<dbReference type="EMBL" id="CAWUHC010000135">
    <property type="protein sequence ID" value="CAK7234999.1"/>
    <property type="molecule type" value="Genomic_DNA"/>
</dbReference>
<protein>
    <submittedName>
        <fullName evidence="2">Uncharacterized protein</fullName>
    </submittedName>
</protein>